<evidence type="ECO:0000313" key="2">
    <source>
        <dbReference type="Proteomes" id="UP000320551"/>
    </source>
</evidence>
<reference evidence="1 2" key="1">
    <citation type="submission" date="2019-01" db="EMBL/GenBank/DDBJ databases">
        <title>Coherence of Microcystis species and biogeography revealed through population genomics.</title>
        <authorList>
            <person name="Perez-Carrascal O.M."/>
            <person name="Terrat Y."/>
            <person name="Giani A."/>
            <person name="Fortin N."/>
            <person name="Tromas N."/>
            <person name="Shapiro B.J."/>
        </authorList>
    </citation>
    <scope>NUCLEOTIDE SEQUENCE [LARGE SCALE GENOMIC DNA]</scope>
    <source>
        <strain evidence="1">Ma_QC_B_20070730_S2</strain>
    </source>
</reference>
<comment type="caution">
    <text evidence="1">The sequence shown here is derived from an EMBL/GenBank/DDBJ whole genome shotgun (WGS) entry which is preliminary data.</text>
</comment>
<name>A0A552DHP3_MICAE</name>
<dbReference type="EMBL" id="SFBK01000204">
    <property type="protein sequence ID" value="TRU21745.1"/>
    <property type="molecule type" value="Genomic_DNA"/>
</dbReference>
<sequence length="74" mass="9104">MRRYRRFTDSSLSRCHHNYTSHNLYQLSVISYQLSAISYQLSVISYQFYRVFRFNAVNRYFYQSLNHCLLITVY</sequence>
<gene>
    <name evidence="1" type="ORF">EWV80_15390</name>
</gene>
<accession>A0A552DHP3</accession>
<proteinExistence type="predicted"/>
<organism evidence="1 2">
    <name type="scientific">Microcystis aeruginosa Ma_QC_B_20070730_S2</name>
    <dbReference type="NCBI Taxonomy" id="2486256"/>
    <lineage>
        <taxon>Bacteria</taxon>
        <taxon>Bacillati</taxon>
        <taxon>Cyanobacteriota</taxon>
        <taxon>Cyanophyceae</taxon>
        <taxon>Oscillatoriophycideae</taxon>
        <taxon>Chroococcales</taxon>
        <taxon>Microcystaceae</taxon>
        <taxon>Microcystis</taxon>
    </lineage>
</organism>
<dbReference type="AlphaFoldDB" id="A0A552DHP3"/>
<protein>
    <submittedName>
        <fullName evidence="1">Uncharacterized protein</fullName>
    </submittedName>
</protein>
<evidence type="ECO:0000313" key="1">
    <source>
        <dbReference type="EMBL" id="TRU21745.1"/>
    </source>
</evidence>
<dbReference type="Proteomes" id="UP000320551">
    <property type="component" value="Unassembled WGS sequence"/>
</dbReference>